<keyword evidence="1" id="KW-0255">Endonuclease</keyword>
<dbReference type="GeneID" id="92904234"/>
<proteinExistence type="predicted"/>
<keyword evidence="1" id="KW-0378">Hydrolase</keyword>
<protein>
    <submittedName>
        <fullName evidence="1">Endonuclease</fullName>
    </submittedName>
</protein>
<gene>
    <name evidence="1" type="ORF">AWM72_09145</name>
</gene>
<keyword evidence="2" id="KW-1185">Reference proteome</keyword>
<dbReference type="GO" id="GO:0004519">
    <property type="term" value="F:endonuclease activity"/>
    <property type="evidence" value="ECO:0007669"/>
    <property type="project" value="UniProtKB-KW"/>
</dbReference>
<keyword evidence="1" id="KW-0540">Nuclease</keyword>
<reference evidence="1 2" key="1">
    <citation type="journal article" date="2016" name="Genome Announc.">
        <title>Complete Genome Sequences of Aerococcus christensenii CCUG 28831T, Aerococcus sanguinicola CCUG 43001T, Aerococcus urinae CCUG 36881T, Aerococcus urinaeequi CCUG 28094T, Aerococcus urinaehominis CCUG 42038 BT, and Aerococcus viridans CCUG 4311T.</title>
        <authorList>
            <person name="Carkaci D."/>
            <person name="Dargis R."/>
            <person name="Nielsen X.C."/>
            <person name="Skovgaard O."/>
            <person name="Fuursted K."/>
            <person name="Christensen J.J."/>
        </authorList>
    </citation>
    <scope>NUCLEOTIDE SEQUENCE [LARGE SCALE GENOMIC DNA]</scope>
    <source>
        <strain evidence="1 2">CCUG43001</strain>
    </source>
</reference>
<organism evidence="1 2">
    <name type="scientific">Aerococcus sanguinicola</name>
    <dbReference type="NCBI Taxonomy" id="119206"/>
    <lineage>
        <taxon>Bacteria</taxon>
        <taxon>Bacillati</taxon>
        <taxon>Bacillota</taxon>
        <taxon>Bacilli</taxon>
        <taxon>Lactobacillales</taxon>
        <taxon>Aerococcaceae</taxon>
        <taxon>Aerococcus</taxon>
    </lineage>
</organism>
<sequence length="104" mass="12817">MKKVNPFYRTAKWQKKRELTLRRYNYLSAEAKQFGRHEPAEMIHHIYPLSEYPELALVDWNLLPLTNKEHNGFHDRKTDKIIGRGLYWQQKRRKEFEKFFDRPP</sequence>
<reference evidence="2" key="2">
    <citation type="submission" date="2016-01" db="EMBL/GenBank/DDBJ databases">
        <title>Six Aerococcus type strain genome sequencing and assembly using PacBio and Illumina Hiseq.</title>
        <authorList>
            <person name="Carkaci D."/>
            <person name="Dargis R."/>
            <person name="Nielsen X.C."/>
            <person name="Skovgaard O."/>
            <person name="Fuursted K."/>
            <person name="Christensen J.J."/>
        </authorList>
    </citation>
    <scope>NUCLEOTIDE SEQUENCE [LARGE SCALE GENOMIC DNA]</scope>
    <source>
        <strain evidence="2">CCUG43001</strain>
    </source>
</reference>
<dbReference type="Proteomes" id="UP000069912">
    <property type="component" value="Chromosome"/>
</dbReference>
<dbReference type="RefSeq" id="WP_067976452.1">
    <property type="nucleotide sequence ID" value="NZ_CAJHKM010000003.1"/>
</dbReference>
<evidence type="ECO:0000313" key="1">
    <source>
        <dbReference type="EMBL" id="AMB94909.1"/>
    </source>
</evidence>
<evidence type="ECO:0000313" key="2">
    <source>
        <dbReference type="Proteomes" id="UP000069912"/>
    </source>
</evidence>
<dbReference type="KEGG" id="asan:AWM72_09145"/>
<accession>A0A0X8FD22</accession>
<dbReference type="EMBL" id="CP014160">
    <property type="protein sequence ID" value="AMB94909.1"/>
    <property type="molecule type" value="Genomic_DNA"/>
</dbReference>
<dbReference type="AlphaFoldDB" id="A0A0X8FD22"/>
<name>A0A0X8FD22_9LACT</name>